<gene>
    <name evidence="1" type="ORF">J2S10_005411</name>
</gene>
<evidence type="ECO:0000313" key="2">
    <source>
        <dbReference type="Proteomes" id="UP001224122"/>
    </source>
</evidence>
<proteinExistence type="predicted"/>
<reference evidence="1 2" key="1">
    <citation type="submission" date="2023-07" db="EMBL/GenBank/DDBJ databases">
        <title>Genomic Encyclopedia of Type Strains, Phase IV (KMG-IV): sequencing the most valuable type-strain genomes for metagenomic binning, comparative biology and taxonomic classification.</title>
        <authorList>
            <person name="Goeker M."/>
        </authorList>
    </citation>
    <scope>NUCLEOTIDE SEQUENCE [LARGE SCALE GENOMIC DNA]</scope>
    <source>
        <strain evidence="1 2">DSM 27594</strain>
    </source>
</reference>
<dbReference type="RefSeq" id="WP_307414153.1">
    <property type="nucleotide sequence ID" value="NZ_JAUSTW010000018.1"/>
</dbReference>
<sequence>MVFKSQADMPAQCPPAEAEENDVEPVYRFIENDIVQEIDFLNHKERNKPYPPHKTCEALALSFFTTLEAAKIAGKRIKGLRNKKFMVGQITSECGAHHTINNHLNLWLYKDVDMLKIFLGGEDRGENN</sequence>
<comment type="caution">
    <text evidence="1">The sequence shown here is derived from an EMBL/GenBank/DDBJ whole genome shotgun (WGS) entry which is preliminary data.</text>
</comment>
<protein>
    <submittedName>
        <fullName evidence="1">Uncharacterized protein</fullName>
    </submittedName>
</protein>
<keyword evidence="2" id="KW-1185">Reference proteome</keyword>
<dbReference type="EMBL" id="JAUSTW010000018">
    <property type="protein sequence ID" value="MDQ0202180.1"/>
    <property type="molecule type" value="Genomic_DNA"/>
</dbReference>
<accession>A0ABT9Y2X7</accession>
<name>A0ABT9Y2X7_9BACI</name>
<dbReference type="Proteomes" id="UP001224122">
    <property type="component" value="Unassembled WGS sequence"/>
</dbReference>
<evidence type="ECO:0000313" key="1">
    <source>
        <dbReference type="EMBL" id="MDQ0202180.1"/>
    </source>
</evidence>
<organism evidence="1 2">
    <name type="scientific">Neobacillus ginsengisoli</name>
    <dbReference type="NCBI Taxonomy" id="904295"/>
    <lineage>
        <taxon>Bacteria</taxon>
        <taxon>Bacillati</taxon>
        <taxon>Bacillota</taxon>
        <taxon>Bacilli</taxon>
        <taxon>Bacillales</taxon>
        <taxon>Bacillaceae</taxon>
        <taxon>Neobacillus</taxon>
    </lineage>
</organism>